<dbReference type="Pfam" id="PF04186">
    <property type="entry name" value="FxsA"/>
    <property type="match status" value="1"/>
</dbReference>
<dbReference type="GO" id="GO:0016020">
    <property type="term" value="C:membrane"/>
    <property type="evidence" value="ECO:0007669"/>
    <property type="project" value="InterPro"/>
</dbReference>
<evidence type="ECO:0000313" key="2">
    <source>
        <dbReference type="EMBL" id="SVC61175.1"/>
    </source>
</evidence>
<feature type="transmembrane region" description="Helical" evidence="1">
    <location>
        <begin position="26"/>
        <end position="46"/>
    </location>
</feature>
<keyword evidence="1" id="KW-1133">Transmembrane helix</keyword>
<dbReference type="PANTHER" id="PTHR35335">
    <property type="entry name" value="UPF0716 PROTEIN FXSA"/>
    <property type="match status" value="1"/>
</dbReference>
<keyword evidence="1" id="KW-0812">Transmembrane</keyword>
<dbReference type="PANTHER" id="PTHR35335:SF1">
    <property type="entry name" value="UPF0716 PROTEIN FXSA"/>
    <property type="match status" value="1"/>
</dbReference>
<proteinExistence type="predicted"/>
<protein>
    <recommendedName>
        <fullName evidence="3">FxsA cytoplasmic membrane protein</fullName>
    </recommendedName>
</protein>
<dbReference type="AlphaFoldDB" id="A0A382NLJ2"/>
<sequence>MKYLIPTLLVLPFLELFVLIEVGSYIGALSTIGLVLLTAVLGLVLLRHEGLTAINKARNKLLNAEMPAEEIFTGFFLAIGGLLLITPGFVTDLIGFFCLIPFTRKALMNVLSKSFFNIPTVINTERSEQDWIEGDFRKEK</sequence>
<keyword evidence="1" id="KW-0472">Membrane</keyword>
<dbReference type="NCBIfam" id="NF008528">
    <property type="entry name" value="PRK11463.1-2"/>
    <property type="match status" value="1"/>
</dbReference>
<gene>
    <name evidence="2" type="ORF">METZ01_LOCUS314029</name>
</gene>
<accession>A0A382NLJ2</accession>
<dbReference type="EMBL" id="UINC01100823">
    <property type="protein sequence ID" value="SVC61175.1"/>
    <property type="molecule type" value="Genomic_DNA"/>
</dbReference>
<reference evidence="2" key="1">
    <citation type="submission" date="2018-05" db="EMBL/GenBank/DDBJ databases">
        <authorList>
            <person name="Lanie J.A."/>
            <person name="Ng W.-L."/>
            <person name="Kazmierczak K.M."/>
            <person name="Andrzejewski T.M."/>
            <person name="Davidsen T.M."/>
            <person name="Wayne K.J."/>
            <person name="Tettelin H."/>
            <person name="Glass J.I."/>
            <person name="Rusch D."/>
            <person name="Podicherti R."/>
            <person name="Tsui H.-C.T."/>
            <person name="Winkler M.E."/>
        </authorList>
    </citation>
    <scope>NUCLEOTIDE SEQUENCE</scope>
</reference>
<evidence type="ECO:0000256" key="1">
    <source>
        <dbReference type="SAM" id="Phobius"/>
    </source>
</evidence>
<name>A0A382NLJ2_9ZZZZ</name>
<evidence type="ECO:0008006" key="3">
    <source>
        <dbReference type="Google" id="ProtNLM"/>
    </source>
</evidence>
<feature type="transmembrane region" description="Helical" evidence="1">
    <location>
        <begin position="75"/>
        <end position="102"/>
    </location>
</feature>
<dbReference type="InterPro" id="IPR007313">
    <property type="entry name" value="FxsA"/>
</dbReference>
<organism evidence="2">
    <name type="scientific">marine metagenome</name>
    <dbReference type="NCBI Taxonomy" id="408172"/>
    <lineage>
        <taxon>unclassified sequences</taxon>
        <taxon>metagenomes</taxon>
        <taxon>ecological metagenomes</taxon>
    </lineage>
</organism>